<dbReference type="Proteomes" id="UP001239462">
    <property type="component" value="Unassembled WGS sequence"/>
</dbReference>
<feature type="region of interest" description="Disordered" evidence="1">
    <location>
        <begin position="1"/>
        <end position="29"/>
    </location>
</feature>
<dbReference type="EMBL" id="JASZZN010000007">
    <property type="protein sequence ID" value="MDM4016185.1"/>
    <property type="molecule type" value="Genomic_DNA"/>
</dbReference>
<protein>
    <submittedName>
        <fullName evidence="2">Uncharacterized protein</fullName>
    </submittedName>
</protein>
<proteinExistence type="predicted"/>
<name>A0ABT7PI68_9BACT</name>
<reference evidence="2 3" key="1">
    <citation type="submission" date="2023-06" db="EMBL/GenBank/DDBJ databases">
        <title>Roseiconus lacunae JC819 isolated from Gulf of Mannar region, Tamil Nadu.</title>
        <authorList>
            <person name="Pk S."/>
            <person name="Ch S."/>
            <person name="Ch V.R."/>
        </authorList>
    </citation>
    <scope>NUCLEOTIDE SEQUENCE [LARGE SCALE GENOMIC DNA]</scope>
    <source>
        <strain evidence="2 3">JC819</strain>
    </source>
</reference>
<accession>A0ABT7PI68</accession>
<organism evidence="2 3">
    <name type="scientific">Roseiconus lacunae</name>
    <dbReference type="NCBI Taxonomy" id="2605694"/>
    <lineage>
        <taxon>Bacteria</taxon>
        <taxon>Pseudomonadati</taxon>
        <taxon>Planctomycetota</taxon>
        <taxon>Planctomycetia</taxon>
        <taxon>Pirellulales</taxon>
        <taxon>Pirellulaceae</taxon>
        <taxon>Roseiconus</taxon>
    </lineage>
</organism>
<evidence type="ECO:0000256" key="1">
    <source>
        <dbReference type="SAM" id="MobiDB-lite"/>
    </source>
</evidence>
<sequence length="222" mass="24658">MTIKTNCQRTGAKESGASHQGSHPKARRRSGALAALVRKLGLATMAVAAVTSTGCYGVNGGYSLGFLGFPIPVSPYYQHKAEEEFWKHERYDRVPILGPTTSGGAPVALDPPSDDEIMHALEEARPVQGGIPLLYEKQRNDVRIIKEKIADYVDPPRFYPLIGPAQLHHAHYKCSIYFEEKTTIGYPVPHTLHDREAVEVVYIDHNHFHMVGDVEPYTTPEL</sequence>
<evidence type="ECO:0000313" key="2">
    <source>
        <dbReference type="EMBL" id="MDM4016185.1"/>
    </source>
</evidence>
<keyword evidence="3" id="KW-1185">Reference proteome</keyword>
<gene>
    <name evidence="2" type="ORF">QTN89_12155</name>
</gene>
<evidence type="ECO:0000313" key="3">
    <source>
        <dbReference type="Proteomes" id="UP001239462"/>
    </source>
</evidence>
<comment type="caution">
    <text evidence="2">The sequence shown here is derived from an EMBL/GenBank/DDBJ whole genome shotgun (WGS) entry which is preliminary data.</text>
</comment>